<dbReference type="GO" id="GO:0016887">
    <property type="term" value="F:ATP hydrolysis activity"/>
    <property type="evidence" value="ECO:0007669"/>
    <property type="project" value="InterPro"/>
</dbReference>
<dbReference type="CDD" id="cd03225">
    <property type="entry name" value="ABC_cobalt_CbiO_domain1"/>
    <property type="match status" value="1"/>
</dbReference>
<dbReference type="FunFam" id="3.40.50.300:FF:000224">
    <property type="entry name" value="Energy-coupling factor transporter ATP-binding protein EcfA"/>
    <property type="match status" value="1"/>
</dbReference>
<keyword evidence="5 8" id="KW-0067">ATP-binding</keyword>
<evidence type="ECO:0000256" key="6">
    <source>
        <dbReference type="ARBA" id="ARBA00022967"/>
    </source>
</evidence>
<comment type="caution">
    <text evidence="10">The sequence shown here is derived from an EMBL/GenBank/DDBJ whole genome shotgun (WGS) entry which is preliminary data.</text>
</comment>
<dbReference type="RefSeq" id="WP_277444993.1">
    <property type="nucleotide sequence ID" value="NZ_JAKOAV010000033.1"/>
</dbReference>
<dbReference type="InterPro" id="IPR003593">
    <property type="entry name" value="AAA+_ATPase"/>
</dbReference>
<dbReference type="InterPro" id="IPR027417">
    <property type="entry name" value="P-loop_NTPase"/>
</dbReference>
<comment type="subcellular location">
    <subcellularLocation>
        <location evidence="1 8">Cell membrane</location>
        <topology evidence="1 8">Peripheral membrane protein</topology>
    </subcellularLocation>
</comment>
<dbReference type="InterPro" id="IPR003439">
    <property type="entry name" value="ABC_transporter-like_ATP-bd"/>
</dbReference>
<sequence>MSIIDVKNLTHTYLPGTPYEKKALDDITLSVNQGEFLGVVGANGSGKSTLIQHFNGLLSPTSGEVTVCGRETSDKKHRNELWKKVGLVFQYPEQQIFEATVFEDVSYGPRNLGLGSADIERRTMEALEKVGLEPGTVAGLSPISLSGGLRRRVAIAGVLAMRPEILVLDEPTAGLDHSGREMILELIKKLQREDHITIVMVSHSIREIILVAGRVAVLEKGRLAAYGDTEEVLRQKGFQNLPGVMLPDYLQLIYTLAGRGQNVNPGIVTLAEAELEIAKLLEEKNK</sequence>
<dbReference type="SUPFAM" id="SSF52540">
    <property type="entry name" value="P-loop containing nucleoside triphosphate hydrolases"/>
    <property type="match status" value="1"/>
</dbReference>
<comment type="similarity">
    <text evidence="8">Belongs to the ABC transporter superfamily. Energy-coupling factor EcfA family.</text>
</comment>
<dbReference type="InterPro" id="IPR050095">
    <property type="entry name" value="ECF_ABC_transporter_ATP-bd"/>
</dbReference>
<dbReference type="PANTHER" id="PTHR43553:SF27">
    <property type="entry name" value="ENERGY-COUPLING FACTOR TRANSPORTER ATP-BINDING PROTEIN ECFA2"/>
    <property type="match status" value="1"/>
</dbReference>
<dbReference type="SMART" id="SM00382">
    <property type="entry name" value="AAA"/>
    <property type="match status" value="1"/>
</dbReference>
<keyword evidence="6" id="KW-1278">Translocase</keyword>
<keyword evidence="11" id="KW-1185">Reference proteome</keyword>
<evidence type="ECO:0000313" key="11">
    <source>
        <dbReference type="Proteomes" id="UP001154312"/>
    </source>
</evidence>
<dbReference type="AlphaFoldDB" id="A0A9X4H704"/>
<dbReference type="EMBL" id="JAKOAV010000033">
    <property type="protein sequence ID" value="MDF9409518.1"/>
    <property type="molecule type" value="Genomic_DNA"/>
</dbReference>
<dbReference type="InterPro" id="IPR030946">
    <property type="entry name" value="EcfA2"/>
</dbReference>
<dbReference type="GO" id="GO:0042626">
    <property type="term" value="F:ATPase-coupled transmembrane transporter activity"/>
    <property type="evidence" value="ECO:0007669"/>
    <property type="project" value="TreeGrafter"/>
</dbReference>
<name>A0A9X4H704_9FIRM</name>
<dbReference type="NCBIfam" id="TIGR04521">
    <property type="entry name" value="ECF_ATPase_2"/>
    <property type="match status" value="1"/>
</dbReference>
<evidence type="ECO:0000256" key="4">
    <source>
        <dbReference type="ARBA" id="ARBA00022741"/>
    </source>
</evidence>
<evidence type="ECO:0000256" key="5">
    <source>
        <dbReference type="ARBA" id="ARBA00022840"/>
    </source>
</evidence>
<dbReference type="InterPro" id="IPR015856">
    <property type="entry name" value="ABC_transpr_CbiO/EcfA_su"/>
</dbReference>
<dbReference type="Gene3D" id="3.40.50.300">
    <property type="entry name" value="P-loop containing nucleotide triphosphate hydrolases"/>
    <property type="match status" value="1"/>
</dbReference>
<keyword evidence="4 8" id="KW-0547">Nucleotide-binding</keyword>
<keyword evidence="7 8" id="KW-0472">Membrane</keyword>
<comment type="function">
    <text evidence="8">ATP-binding (A) component of a common energy-coupling factor (ECF) ABC-transporter complex.</text>
</comment>
<feature type="domain" description="ABC transporter" evidence="9">
    <location>
        <begin position="4"/>
        <end position="245"/>
    </location>
</feature>
<evidence type="ECO:0000256" key="1">
    <source>
        <dbReference type="ARBA" id="ARBA00004202"/>
    </source>
</evidence>
<dbReference type="PANTHER" id="PTHR43553">
    <property type="entry name" value="HEAVY METAL TRANSPORTER"/>
    <property type="match status" value="1"/>
</dbReference>
<accession>A0A9X4H704</accession>
<organism evidence="10 11">
    <name type="scientific">Pelotomaculum isophthalicicum JI</name>
    <dbReference type="NCBI Taxonomy" id="947010"/>
    <lineage>
        <taxon>Bacteria</taxon>
        <taxon>Bacillati</taxon>
        <taxon>Bacillota</taxon>
        <taxon>Clostridia</taxon>
        <taxon>Eubacteriales</taxon>
        <taxon>Desulfotomaculaceae</taxon>
        <taxon>Pelotomaculum</taxon>
    </lineage>
</organism>
<dbReference type="Pfam" id="PF00005">
    <property type="entry name" value="ABC_tran"/>
    <property type="match status" value="1"/>
</dbReference>
<reference evidence="10" key="1">
    <citation type="submission" date="2022-02" db="EMBL/GenBank/DDBJ databases">
        <authorList>
            <person name="Leng L."/>
        </authorList>
    </citation>
    <scope>NUCLEOTIDE SEQUENCE</scope>
    <source>
        <strain evidence="10">JI</strain>
    </source>
</reference>
<keyword evidence="2 8" id="KW-0813">Transport</keyword>
<dbReference type="EC" id="7.-.-.-" evidence="8"/>
<proteinExistence type="inferred from homology"/>
<evidence type="ECO:0000259" key="9">
    <source>
        <dbReference type="PROSITE" id="PS50893"/>
    </source>
</evidence>
<gene>
    <name evidence="10" type="ORF">L7E55_14325</name>
</gene>
<dbReference type="GO" id="GO:0043190">
    <property type="term" value="C:ATP-binding cassette (ABC) transporter complex"/>
    <property type="evidence" value="ECO:0007669"/>
    <property type="project" value="TreeGrafter"/>
</dbReference>
<evidence type="ECO:0000256" key="3">
    <source>
        <dbReference type="ARBA" id="ARBA00022475"/>
    </source>
</evidence>
<dbReference type="PROSITE" id="PS50893">
    <property type="entry name" value="ABC_TRANSPORTER_2"/>
    <property type="match status" value="1"/>
</dbReference>
<keyword evidence="3 8" id="KW-1003">Cell membrane</keyword>
<protein>
    <recommendedName>
        <fullName evidence="8">Energy-coupling factor transporter ATP-binding protein EcfA2</fullName>
        <ecNumber evidence="8">7.-.-.-</ecNumber>
    </recommendedName>
</protein>
<evidence type="ECO:0000313" key="10">
    <source>
        <dbReference type="EMBL" id="MDF9409518.1"/>
    </source>
</evidence>
<dbReference type="GO" id="GO:0005524">
    <property type="term" value="F:ATP binding"/>
    <property type="evidence" value="ECO:0007669"/>
    <property type="project" value="UniProtKB-UniRule"/>
</dbReference>
<evidence type="ECO:0000256" key="2">
    <source>
        <dbReference type="ARBA" id="ARBA00022448"/>
    </source>
</evidence>
<evidence type="ECO:0000256" key="7">
    <source>
        <dbReference type="ARBA" id="ARBA00023136"/>
    </source>
</evidence>
<dbReference type="Proteomes" id="UP001154312">
    <property type="component" value="Unassembled WGS sequence"/>
</dbReference>
<comment type="subunit">
    <text evidence="8">Forms a stable energy-coupling factor (ECF) transporter complex composed of 2 membrane-embedded substrate-binding proteins (S component), 2 ATP-binding proteins (A component) and 2 transmembrane proteins (T component).</text>
</comment>
<evidence type="ECO:0000256" key="8">
    <source>
        <dbReference type="RuleBase" id="RU365104"/>
    </source>
</evidence>